<dbReference type="OrthoDB" id="5426604at2759"/>
<accession>A0A6A6FV75</accession>
<dbReference type="Gene3D" id="2.120.10.70">
    <property type="entry name" value="Fucose-specific lectin"/>
    <property type="match status" value="1"/>
</dbReference>
<reference evidence="1" key="1">
    <citation type="journal article" date="2020" name="Stud. Mycol.">
        <title>101 Dothideomycetes genomes: a test case for predicting lifestyles and emergence of pathogens.</title>
        <authorList>
            <person name="Haridas S."/>
            <person name="Albert R."/>
            <person name="Binder M."/>
            <person name="Bloem J."/>
            <person name="Labutti K."/>
            <person name="Salamov A."/>
            <person name="Andreopoulos B."/>
            <person name="Baker S."/>
            <person name="Barry K."/>
            <person name="Bills G."/>
            <person name="Bluhm B."/>
            <person name="Cannon C."/>
            <person name="Castanera R."/>
            <person name="Culley D."/>
            <person name="Daum C."/>
            <person name="Ezra D."/>
            <person name="Gonzalez J."/>
            <person name="Henrissat B."/>
            <person name="Kuo A."/>
            <person name="Liang C."/>
            <person name="Lipzen A."/>
            <person name="Lutzoni F."/>
            <person name="Magnuson J."/>
            <person name="Mondo S."/>
            <person name="Nolan M."/>
            <person name="Ohm R."/>
            <person name="Pangilinan J."/>
            <person name="Park H.-J."/>
            <person name="Ramirez L."/>
            <person name="Alfaro M."/>
            <person name="Sun H."/>
            <person name="Tritt A."/>
            <person name="Yoshinaga Y."/>
            <person name="Zwiers L.-H."/>
            <person name="Turgeon B."/>
            <person name="Goodwin S."/>
            <person name="Spatafora J."/>
            <person name="Crous P."/>
            <person name="Grigoriev I."/>
        </authorList>
    </citation>
    <scope>NUCLEOTIDE SEQUENCE</scope>
    <source>
        <strain evidence="1">SCOH1-5</strain>
    </source>
</reference>
<name>A0A6A6FV75_9PEZI</name>
<protein>
    <recommendedName>
        <fullName evidence="3">Fucose-specific lectin</fullName>
    </recommendedName>
</protein>
<evidence type="ECO:0008006" key="3">
    <source>
        <dbReference type="Google" id="ProtNLM"/>
    </source>
</evidence>
<evidence type="ECO:0000313" key="2">
    <source>
        <dbReference type="Proteomes" id="UP000799539"/>
    </source>
</evidence>
<dbReference type="AlphaFoldDB" id="A0A6A6FV75"/>
<dbReference type="Proteomes" id="UP000799539">
    <property type="component" value="Unassembled WGS sequence"/>
</dbReference>
<proteinExistence type="predicted"/>
<organism evidence="1 2">
    <name type="scientific">Cercospora zeae-maydis SCOH1-5</name>
    <dbReference type="NCBI Taxonomy" id="717836"/>
    <lineage>
        <taxon>Eukaryota</taxon>
        <taxon>Fungi</taxon>
        <taxon>Dikarya</taxon>
        <taxon>Ascomycota</taxon>
        <taxon>Pezizomycotina</taxon>
        <taxon>Dothideomycetes</taxon>
        <taxon>Dothideomycetidae</taxon>
        <taxon>Mycosphaerellales</taxon>
        <taxon>Mycosphaerellaceae</taxon>
        <taxon>Cercospora</taxon>
    </lineage>
</organism>
<sequence length="308" mass="33916">MAATTKDPPKQKMTAVSTIINPLSDNDELFIFCNDDGGNLSLIPRGLETKKSRDKEIEFEAASTNPEAGTMTLPSSLTVFKFQRQIQVYGVYKKASATNVAKLSPDTFSQDSMTIAANSSARLAGVSDPEGETAWLWHLKNNGKTLTEFELNANYTKFSAATLENTFISALYDSDYKSRWVFYQGEDNGIRLSRYLDGNTQELGVKNTLNIAKAQTPLAACFVPQGGPNNPAAGLFYIYYLPSSLVLTRSIGKWVNNSLKWTDAENIDVAPKVASDTEISVVVAADRKSNYVTYIRDNGKFVTYTDTI</sequence>
<dbReference type="EMBL" id="ML992663">
    <property type="protein sequence ID" value="KAF2217279.1"/>
    <property type="molecule type" value="Genomic_DNA"/>
</dbReference>
<keyword evidence="2" id="KW-1185">Reference proteome</keyword>
<gene>
    <name evidence="1" type="ORF">CERZMDRAFT_116297</name>
</gene>
<evidence type="ECO:0000313" key="1">
    <source>
        <dbReference type="EMBL" id="KAF2217279.1"/>
    </source>
</evidence>